<feature type="transmembrane region" description="Helical" evidence="1">
    <location>
        <begin position="6"/>
        <end position="24"/>
    </location>
</feature>
<keyword evidence="1" id="KW-0472">Membrane</keyword>
<dbReference type="RefSeq" id="WP_091684007.1">
    <property type="nucleotide sequence ID" value="NZ_BAABFM010000017.1"/>
</dbReference>
<protein>
    <submittedName>
        <fullName evidence="2">Uncharacterized membrane protein YsdA, DUF1294 family</fullName>
    </submittedName>
</protein>
<keyword evidence="3" id="KW-1185">Reference proteome</keyword>
<feature type="transmembrane region" description="Helical" evidence="1">
    <location>
        <begin position="66"/>
        <end position="88"/>
    </location>
</feature>
<proteinExistence type="predicted"/>
<dbReference type="AlphaFoldDB" id="A0A1I5C515"/>
<keyword evidence="1" id="KW-0812">Transmembrane</keyword>
<accession>A0A1I5C515</accession>
<dbReference type="OrthoDB" id="1698854at2"/>
<reference evidence="2 3" key="1">
    <citation type="submission" date="2016-10" db="EMBL/GenBank/DDBJ databases">
        <authorList>
            <person name="de Groot N.N."/>
        </authorList>
    </citation>
    <scope>NUCLEOTIDE SEQUENCE [LARGE SCALE GENOMIC DNA]</scope>
    <source>
        <strain evidence="2 3">DSM 1283</strain>
    </source>
</reference>
<dbReference type="InterPro" id="IPR010718">
    <property type="entry name" value="DUF1294"/>
</dbReference>
<evidence type="ECO:0000313" key="3">
    <source>
        <dbReference type="Proteomes" id="UP000198806"/>
    </source>
</evidence>
<keyword evidence="1" id="KW-1133">Transmembrane helix</keyword>
<evidence type="ECO:0000256" key="1">
    <source>
        <dbReference type="SAM" id="Phobius"/>
    </source>
</evidence>
<feature type="transmembrane region" description="Helical" evidence="1">
    <location>
        <begin position="40"/>
        <end position="60"/>
    </location>
</feature>
<name>A0A1I5C515_9FIRM</name>
<dbReference type="EMBL" id="FOWD01000002">
    <property type="protein sequence ID" value="SFN81892.1"/>
    <property type="molecule type" value="Genomic_DNA"/>
</dbReference>
<gene>
    <name evidence="2" type="ORF">SAMN04489757_102129</name>
</gene>
<dbReference type="Pfam" id="PF06961">
    <property type="entry name" value="DUF1294"/>
    <property type="match status" value="1"/>
</dbReference>
<organism evidence="2 3">
    <name type="scientific">Anaerocolumna aminovalerica</name>
    <dbReference type="NCBI Taxonomy" id="1527"/>
    <lineage>
        <taxon>Bacteria</taxon>
        <taxon>Bacillati</taxon>
        <taxon>Bacillota</taxon>
        <taxon>Clostridia</taxon>
        <taxon>Lachnospirales</taxon>
        <taxon>Lachnospiraceae</taxon>
        <taxon>Anaerocolumna</taxon>
    </lineage>
</organism>
<dbReference type="STRING" id="1527.SAMN04489757_102129"/>
<sequence length="90" mass="10191">MEVIYIAVIYLILINLVGFFSMGVDKKKAKSNQWRIKEKTLFFIAVIGGSAGSVLGMKVFRHKTKHTAFVIGMPLILMVQTILLIFLFNK</sequence>
<evidence type="ECO:0000313" key="2">
    <source>
        <dbReference type="EMBL" id="SFN81892.1"/>
    </source>
</evidence>
<dbReference type="Proteomes" id="UP000198806">
    <property type="component" value="Unassembled WGS sequence"/>
</dbReference>